<feature type="non-terminal residue" evidence="4">
    <location>
        <position position="390"/>
    </location>
</feature>
<name>A0A1Y2AA37_9PLEO</name>
<dbReference type="EC" id="3.5.1.23" evidence="1"/>
<feature type="region of interest" description="Disordered" evidence="2">
    <location>
        <begin position="213"/>
        <end position="237"/>
    </location>
</feature>
<dbReference type="OrthoDB" id="5273684at2759"/>
<feature type="non-terminal residue" evidence="4">
    <location>
        <position position="1"/>
    </location>
</feature>
<reference evidence="4 5" key="1">
    <citation type="submission" date="2016-07" db="EMBL/GenBank/DDBJ databases">
        <title>Pervasive Adenine N6-methylation of Active Genes in Fungi.</title>
        <authorList>
            <consortium name="DOE Joint Genome Institute"/>
            <person name="Mondo S.J."/>
            <person name="Dannebaum R.O."/>
            <person name="Kuo R.C."/>
            <person name="Labutti K."/>
            <person name="Haridas S."/>
            <person name="Kuo A."/>
            <person name="Salamov A."/>
            <person name="Ahrendt S.R."/>
            <person name="Lipzen A."/>
            <person name="Sullivan W."/>
            <person name="Andreopoulos W.B."/>
            <person name="Clum A."/>
            <person name="Lindquist E."/>
            <person name="Daum C."/>
            <person name="Ramamoorthy G.K."/>
            <person name="Gryganskyi A."/>
            <person name="Culley D."/>
            <person name="Magnuson J.K."/>
            <person name="James T.Y."/>
            <person name="O'Malley M.A."/>
            <person name="Stajich J.E."/>
            <person name="Spatafora J.W."/>
            <person name="Visel A."/>
            <person name="Grigoriev I.V."/>
        </authorList>
    </citation>
    <scope>NUCLEOTIDE SEQUENCE [LARGE SCALE GENOMIC DNA]</scope>
    <source>
        <strain evidence="4 5">CBS 115471</strain>
    </source>
</reference>
<evidence type="ECO:0000313" key="4">
    <source>
        <dbReference type="EMBL" id="ORY19187.1"/>
    </source>
</evidence>
<dbReference type="PANTHER" id="PTHR28583">
    <property type="entry name" value="ACID AMIDASE"/>
    <property type="match status" value="1"/>
</dbReference>
<comment type="caution">
    <text evidence="4">The sequence shown here is derived from an EMBL/GenBank/DDBJ whole genome shotgun (WGS) entry which is preliminary data.</text>
</comment>
<organism evidence="4 5">
    <name type="scientific">Clohesyomyces aquaticus</name>
    <dbReference type="NCBI Taxonomy" id="1231657"/>
    <lineage>
        <taxon>Eukaryota</taxon>
        <taxon>Fungi</taxon>
        <taxon>Dikarya</taxon>
        <taxon>Ascomycota</taxon>
        <taxon>Pezizomycotina</taxon>
        <taxon>Dothideomycetes</taxon>
        <taxon>Pleosporomycetidae</taxon>
        <taxon>Pleosporales</taxon>
        <taxon>Lindgomycetaceae</taxon>
        <taxon>Clohesyomyces</taxon>
    </lineage>
</organism>
<dbReference type="GO" id="GO:0017040">
    <property type="term" value="F:N-acylsphingosine amidohydrolase activity"/>
    <property type="evidence" value="ECO:0007669"/>
    <property type="project" value="UniProtKB-EC"/>
</dbReference>
<dbReference type="InterPro" id="IPR029130">
    <property type="entry name" value="Acid_ceramidase_N"/>
</dbReference>
<evidence type="ECO:0000313" key="5">
    <source>
        <dbReference type="Proteomes" id="UP000193144"/>
    </source>
</evidence>
<dbReference type="EMBL" id="MCFA01000003">
    <property type="protein sequence ID" value="ORY19187.1"/>
    <property type="molecule type" value="Genomic_DNA"/>
</dbReference>
<feature type="domain" description="Acid ceramidase N-terminal" evidence="3">
    <location>
        <begin position="1"/>
        <end position="52"/>
    </location>
</feature>
<proteinExistence type="predicted"/>
<feature type="compositionally biased region" description="Low complexity" evidence="2">
    <location>
        <begin position="215"/>
        <end position="237"/>
    </location>
</feature>
<evidence type="ECO:0000259" key="3">
    <source>
        <dbReference type="Pfam" id="PF15508"/>
    </source>
</evidence>
<accession>A0A1Y2AA37</accession>
<dbReference type="AlphaFoldDB" id="A0A1Y2AA37"/>
<keyword evidence="5" id="KW-1185">Reference proteome</keyword>
<sequence>PPIYTINLSLPPRQRYVQVTQDYKLILESLTYIFDDMLASVNLPKRPFHLLSRLILHRLHSNEQTEELRGISSVSGVRMSLLVAYNVLLDLFMGCTSGGVLVKDGGEKAMMHFRTLDWSMPELRKALVQFEFVTEEGGAVVARTIGYVGFVGVLTGVRLGLSTSLNFRPYHNNGGHLLTDLKFLTHQLLVLVGFRPSISSHLRSFLIPSLPTPNLQSSPQSQKQTTPTPSTTPTLPDLASLLKDFPSTLTTAAYIILSDGTQTAVLEKDRKTARTLMSTEFITATNNDEVYETKDGNDNGNGNGNVDGEGNGERRKDSGAGEGGESEDIEQAHTHGHVALGMDPYYVKLDHLKTMITQYPIVNEQTHFVTIMAPHTGEIAWVRGFEEGEI</sequence>
<evidence type="ECO:0000256" key="1">
    <source>
        <dbReference type="ARBA" id="ARBA00011891"/>
    </source>
</evidence>
<dbReference type="Pfam" id="PF15508">
    <property type="entry name" value="NAAA-beta"/>
    <property type="match status" value="1"/>
</dbReference>
<protein>
    <recommendedName>
        <fullName evidence="1">ceramidase</fullName>
        <ecNumber evidence="1">3.5.1.23</ecNumber>
    </recommendedName>
</protein>
<dbReference type="Proteomes" id="UP000193144">
    <property type="component" value="Unassembled WGS sequence"/>
</dbReference>
<feature type="compositionally biased region" description="Gly residues" evidence="2">
    <location>
        <begin position="299"/>
        <end position="309"/>
    </location>
</feature>
<evidence type="ECO:0000256" key="2">
    <source>
        <dbReference type="SAM" id="MobiDB-lite"/>
    </source>
</evidence>
<feature type="region of interest" description="Disordered" evidence="2">
    <location>
        <begin position="287"/>
        <end position="328"/>
    </location>
</feature>
<dbReference type="STRING" id="1231657.A0A1Y2AA37"/>
<gene>
    <name evidence="4" type="ORF">BCR34DRAFT_462402</name>
</gene>
<dbReference type="PANTHER" id="PTHR28583:SF1">
    <property type="entry name" value="ACID CERAMIDASE"/>
    <property type="match status" value="1"/>
</dbReference>